<name>A0A6A4QCG3_LUPAL</name>
<dbReference type="AlphaFoldDB" id="A0A6A4QCG3"/>
<evidence type="ECO:0000313" key="4">
    <source>
        <dbReference type="EMBL" id="KAE9610964.1"/>
    </source>
</evidence>
<dbReference type="PANTHER" id="PTHR34811">
    <property type="entry name" value="MATURASE K"/>
    <property type="match status" value="1"/>
</dbReference>
<proteinExistence type="inferred from homology"/>
<feature type="domain" description="Maturase MatK N-terminal" evidence="3">
    <location>
        <begin position="3"/>
        <end position="43"/>
    </location>
</feature>
<organism evidence="4 5">
    <name type="scientific">Lupinus albus</name>
    <name type="common">White lupine</name>
    <name type="synonym">Lupinus termis</name>
    <dbReference type="NCBI Taxonomy" id="3870"/>
    <lineage>
        <taxon>Eukaryota</taxon>
        <taxon>Viridiplantae</taxon>
        <taxon>Streptophyta</taxon>
        <taxon>Embryophyta</taxon>
        <taxon>Tracheophyta</taxon>
        <taxon>Spermatophyta</taxon>
        <taxon>Magnoliopsida</taxon>
        <taxon>eudicotyledons</taxon>
        <taxon>Gunneridae</taxon>
        <taxon>Pentapetalae</taxon>
        <taxon>rosids</taxon>
        <taxon>fabids</taxon>
        <taxon>Fabales</taxon>
        <taxon>Fabaceae</taxon>
        <taxon>Papilionoideae</taxon>
        <taxon>50 kb inversion clade</taxon>
        <taxon>genistoids sensu lato</taxon>
        <taxon>core genistoids</taxon>
        <taxon>Genisteae</taxon>
        <taxon>Lupinus</taxon>
    </lineage>
</organism>
<dbReference type="InterPro" id="IPR002866">
    <property type="entry name" value="Maturase_MatK"/>
</dbReference>
<dbReference type="PANTHER" id="PTHR34811:SF1">
    <property type="entry name" value="MATURASE K"/>
    <property type="match status" value="1"/>
</dbReference>
<dbReference type="Proteomes" id="UP000447434">
    <property type="component" value="Chromosome 7"/>
</dbReference>
<dbReference type="OrthoDB" id="1886907at2759"/>
<dbReference type="EMBL" id="WOCE01000007">
    <property type="protein sequence ID" value="KAE9610964.1"/>
    <property type="molecule type" value="Genomic_DNA"/>
</dbReference>
<keyword evidence="2" id="KW-0507">mRNA processing</keyword>
<comment type="similarity">
    <text evidence="1">Belongs to the intron maturase 2 family. MatK subfamily.</text>
</comment>
<evidence type="ECO:0000313" key="5">
    <source>
        <dbReference type="Proteomes" id="UP000447434"/>
    </source>
</evidence>
<protein>
    <submittedName>
        <fullName evidence="4">Maturase K</fullName>
    </submittedName>
</protein>
<accession>A0A6A4QCG3</accession>
<comment type="caution">
    <text evidence="4">The sequence shown here is derived from an EMBL/GenBank/DDBJ whole genome shotgun (WGS) entry which is preliminary data.</text>
</comment>
<sequence length="55" mass="6787">MSLLITKWKNYLIRLWKYHFDDWSQPRTIQKNQFSQGSFHLLGYFSNVWLNHSLV</sequence>
<keyword evidence="5" id="KW-1185">Reference proteome</keyword>
<evidence type="ECO:0000259" key="3">
    <source>
        <dbReference type="Pfam" id="PF01824"/>
    </source>
</evidence>
<evidence type="ECO:0000256" key="2">
    <source>
        <dbReference type="ARBA" id="ARBA00022664"/>
    </source>
</evidence>
<reference evidence="5" key="1">
    <citation type="journal article" date="2020" name="Nat. Commun.">
        <title>Genome sequence of the cluster root forming white lupin.</title>
        <authorList>
            <person name="Hufnagel B."/>
            <person name="Marques A."/>
            <person name="Soriano A."/>
            <person name="Marques L."/>
            <person name="Divol F."/>
            <person name="Doumas P."/>
            <person name="Sallet E."/>
            <person name="Mancinotti D."/>
            <person name="Carrere S."/>
            <person name="Marande W."/>
            <person name="Arribat S."/>
            <person name="Keller J."/>
            <person name="Huneau C."/>
            <person name="Blein T."/>
            <person name="Aime D."/>
            <person name="Laguerre M."/>
            <person name="Taylor J."/>
            <person name="Schubert V."/>
            <person name="Nelson M."/>
            <person name="Geu-Flores F."/>
            <person name="Crespi M."/>
            <person name="Gallardo-Guerrero K."/>
            <person name="Delaux P.-M."/>
            <person name="Salse J."/>
            <person name="Berges H."/>
            <person name="Guyot R."/>
            <person name="Gouzy J."/>
            <person name="Peret B."/>
        </authorList>
    </citation>
    <scope>NUCLEOTIDE SEQUENCE [LARGE SCALE GENOMIC DNA]</scope>
    <source>
        <strain evidence="5">cv. Amiga</strain>
    </source>
</reference>
<evidence type="ECO:0000256" key="1">
    <source>
        <dbReference type="ARBA" id="ARBA00006621"/>
    </source>
</evidence>
<dbReference type="InterPro" id="IPR024942">
    <property type="entry name" value="Maturase_MatK_N"/>
</dbReference>
<dbReference type="GO" id="GO:0006397">
    <property type="term" value="P:mRNA processing"/>
    <property type="evidence" value="ECO:0007669"/>
    <property type="project" value="UniProtKB-KW"/>
</dbReference>
<gene>
    <name evidence="4" type="ORF">Lalb_Chr07g0192631</name>
</gene>
<dbReference type="GO" id="GO:0009507">
    <property type="term" value="C:chloroplast"/>
    <property type="evidence" value="ECO:0007669"/>
    <property type="project" value="InterPro"/>
</dbReference>
<dbReference type="Pfam" id="PF01824">
    <property type="entry name" value="MatK_N"/>
    <property type="match status" value="1"/>
</dbReference>